<dbReference type="PANTHER" id="PTHR37162:SF11">
    <property type="match status" value="1"/>
</dbReference>
<keyword evidence="2" id="KW-1185">Reference proteome</keyword>
<sequence>MPHGKTHFQKSWLKKTDSNGHCIGQWLKEDKSPYTVTCILCSTSFKCGNSGLKQIMSHADGKGHKTIANQRFSKTQKHFSTSESPGSIVLQSRSHTDQVTVAEAAWCMKVAASNYSYNSCEDLPDLFRFMFPCPYTQDFSLGRSKVSYVMSDGLGPYFQQLLCQTVRKEGNPFTLQFDETVTMQNQKQLDLLIRFWSEKKGEVVTRFLKALMFGHAKGQDVADSINATMEEVGLNKEQFLSMGSDGPNVNKTIWKYLNDHLKSLGFPGLVEFMPCNVHAVNSGSKYGLSEYGQLAEQLAIDLFYWFKAHPARKEDYFKTQTDLGFDEQLFLRHVNCRWLTLIPALTRIVNNWEPIHSYFLMELPKAAREEKTGKVLDQNESSRRICKAIQGKDVLMQMQFLISVKPVFDGVLATFQRQEPLIHVLHDECLQLARKLMLRFMKSEVAE</sequence>
<gene>
    <name evidence="1" type="ORF">P5673_028574</name>
</gene>
<comment type="caution">
    <text evidence="1">The sequence shown here is derived from an EMBL/GenBank/DDBJ whole genome shotgun (WGS) entry which is preliminary data.</text>
</comment>
<dbReference type="SUPFAM" id="SSF53098">
    <property type="entry name" value="Ribonuclease H-like"/>
    <property type="match status" value="1"/>
</dbReference>
<dbReference type="PANTHER" id="PTHR37162">
    <property type="entry name" value="HAT FAMILY DIMERISATION DOMAINCONTAINING PROTEIN-RELATED"/>
    <property type="match status" value="1"/>
</dbReference>
<evidence type="ECO:0000313" key="1">
    <source>
        <dbReference type="EMBL" id="KAK2550704.1"/>
    </source>
</evidence>
<reference evidence="1" key="2">
    <citation type="journal article" date="2023" name="Science">
        <title>Genomic signatures of disease resistance in endangered staghorn corals.</title>
        <authorList>
            <person name="Vollmer S.V."/>
            <person name="Selwyn J.D."/>
            <person name="Despard B.A."/>
            <person name="Roesel C.L."/>
        </authorList>
    </citation>
    <scope>NUCLEOTIDE SEQUENCE</scope>
    <source>
        <strain evidence="1">K2</strain>
    </source>
</reference>
<dbReference type="Proteomes" id="UP001249851">
    <property type="component" value="Unassembled WGS sequence"/>
</dbReference>
<name>A0AAD9PXI5_ACRCE</name>
<reference evidence="1" key="1">
    <citation type="journal article" date="2023" name="G3 (Bethesda)">
        <title>Whole genome assembly and annotation of the endangered Caribbean coral Acropora cervicornis.</title>
        <authorList>
            <person name="Selwyn J.D."/>
            <person name="Vollmer S.V."/>
        </authorList>
    </citation>
    <scope>NUCLEOTIDE SEQUENCE</scope>
    <source>
        <strain evidence="1">K2</strain>
    </source>
</reference>
<protein>
    <submittedName>
        <fullName evidence="1">Uncharacterized protein</fullName>
    </submittedName>
</protein>
<dbReference type="EMBL" id="JARQWQ010000107">
    <property type="protein sequence ID" value="KAK2550704.1"/>
    <property type="molecule type" value="Genomic_DNA"/>
</dbReference>
<proteinExistence type="predicted"/>
<organism evidence="1 2">
    <name type="scientific">Acropora cervicornis</name>
    <name type="common">Staghorn coral</name>
    <dbReference type="NCBI Taxonomy" id="6130"/>
    <lineage>
        <taxon>Eukaryota</taxon>
        <taxon>Metazoa</taxon>
        <taxon>Cnidaria</taxon>
        <taxon>Anthozoa</taxon>
        <taxon>Hexacorallia</taxon>
        <taxon>Scleractinia</taxon>
        <taxon>Astrocoeniina</taxon>
        <taxon>Acroporidae</taxon>
        <taxon>Acropora</taxon>
    </lineage>
</organism>
<dbReference type="InterPro" id="IPR012337">
    <property type="entry name" value="RNaseH-like_sf"/>
</dbReference>
<dbReference type="AlphaFoldDB" id="A0AAD9PXI5"/>
<accession>A0AAD9PXI5</accession>
<evidence type="ECO:0000313" key="2">
    <source>
        <dbReference type="Proteomes" id="UP001249851"/>
    </source>
</evidence>